<dbReference type="PANTHER" id="PTHR30212:SF2">
    <property type="entry name" value="PROTEIN YIIM"/>
    <property type="match status" value="1"/>
</dbReference>
<dbReference type="Gene3D" id="2.40.33.20">
    <property type="entry name" value="PK beta-barrel domain-like"/>
    <property type="match status" value="1"/>
</dbReference>
<accession>A0A5B7SQK8</accession>
<dbReference type="PROSITE" id="PS51340">
    <property type="entry name" value="MOSC"/>
    <property type="match status" value="1"/>
</dbReference>
<dbReference type="InterPro" id="IPR052353">
    <property type="entry name" value="Benzoxazolinone_Detox_Enz"/>
</dbReference>
<dbReference type="EMBL" id="CP040710">
    <property type="protein sequence ID" value="QCW99260.1"/>
    <property type="molecule type" value="Genomic_DNA"/>
</dbReference>
<dbReference type="GO" id="GO:0030151">
    <property type="term" value="F:molybdenum ion binding"/>
    <property type="evidence" value="ECO:0007669"/>
    <property type="project" value="InterPro"/>
</dbReference>
<evidence type="ECO:0000259" key="1">
    <source>
        <dbReference type="PROSITE" id="PS51340"/>
    </source>
</evidence>
<dbReference type="RefSeq" id="WP_138851613.1">
    <property type="nucleotide sequence ID" value="NZ_CP040710.1"/>
</dbReference>
<name>A0A5B7SQK8_9FLAO</name>
<dbReference type="OrthoDB" id="9786134at2"/>
<dbReference type="InterPro" id="IPR011037">
    <property type="entry name" value="Pyrv_Knase-like_insert_dom_sf"/>
</dbReference>
<dbReference type="Proteomes" id="UP000310017">
    <property type="component" value="Chromosome"/>
</dbReference>
<dbReference type="Pfam" id="PF03473">
    <property type="entry name" value="MOSC"/>
    <property type="match status" value="1"/>
</dbReference>
<dbReference type="GO" id="GO:0003824">
    <property type="term" value="F:catalytic activity"/>
    <property type="evidence" value="ECO:0007669"/>
    <property type="project" value="InterPro"/>
</dbReference>
<reference evidence="2 3" key="1">
    <citation type="submission" date="2019-05" db="EMBL/GenBank/DDBJ databases">
        <title>Genome sequencing of F202Z8.</title>
        <authorList>
            <person name="Kwon Y.M."/>
        </authorList>
    </citation>
    <scope>NUCLEOTIDE SEQUENCE [LARGE SCALE GENOMIC DNA]</scope>
    <source>
        <strain evidence="2 3">F202Z8</strain>
    </source>
</reference>
<feature type="domain" description="MOSC" evidence="1">
    <location>
        <begin position="28"/>
        <end position="163"/>
    </location>
</feature>
<sequence>MQILSTNLSKPTSFVWNGKKEQTGIFKYPVAESIFLGQTDVKNDTVIDRKHHAGTNKACYLFSAEQYPYWKKLYPHLKWNWGMFGENLTVSGLDESELRIGDTYKIGSALVQVSQPREPCYKLGVRFNDQAILKRFIDHGFPGTYVRILKEGTVSTGDRMQLQKQSDNPLTVKQFYDFLFQRKKDKELLKLILSNSSVPEYKRERLKKLLK</sequence>
<dbReference type="SUPFAM" id="SSF50800">
    <property type="entry name" value="PK beta-barrel domain-like"/>
    <property type="match status" value="1"/>
</dbReference>
<evidence type="ECO:0000313" key="3">
    <source>
        <dbReference type="Proteomes" id="UP000310017"/>
    </source>
</evidence>
<dbReference type="GO" id="GO:0030170">
    <property type="term" value="F:pyridoxal phosphate binding"/>
    <property type="evidence" value="ECO:0007669"/>
    <property type="project" value="InterPro"/>
</dbReference>
<keyword evidence="3" id="KW-1185">Reference proteome</keyword>
<evidence type="ECO:0000313" key="2">
    <source>
        <dbReference type="EMBL" id="QCW99260.1"/>
    </source>
</evidence>
<dbReference type="KEGG" id="asag:FGM00_03720"/>
<protein>
    <submittedName>
        <fullName evidence="2">MOSC domain-containing protein</fullName>
    </submittedName>
</protein>
<dbReference type="PANTHER" id="PTHR30212">
    <property type="entry name" value="PROTEIN YIIM"/>
    <property type="match status" value="1"/>
</dbReference>
<organism evidence="2 3">
    <name type="scientific">Aggregatimonas sangjinii</name>
    <dbReference type="NCBI Taxonomy" id="2583587"/>
    <lineage>
        <taxon>Bacteria</taxon>
        <taxon>Pseudomonadati</taxon>
        <taxon>Bacteroidota</taxon>
        <taxon>Flavobacteriia</taxon>
        <taxon>Flavobacteriales</taxon>
        <taxon>Flavobacteriaceae</taxon>
        <taxon>Aggregatimonas</taxon>
    </lineage>
</organism>
<proteinExistence type="predicted"/>
<dbReference type="AlphaFoldDB" id="A0A5B7SQK8"/>
<dbReference type="InterPro" id="IPR005302">
    <property type="entry name" value="MoCF_Sase_C"/>
</dbReference>
<gene>
    <name evidence="2" type="ORF">FGM00_03720</name>
</gene>